<keyword evidence="10 14" id="KW-0547">Nucleotide-binding</keyword>
<dbReference type="InterPro" id="IPR003203">
    <property type="entry name" value="CobU/CobP"/>
</dbReference>
<comment type="function">
    <text evidence="4 14">Catalyzes ATP-dependent phosphorylation of adenosylcobinamide and addition of GMP to adenosylcobinamide phosphate.</text>
</comment>
<keyword evidence="13 14" id="KW-0342">GTP-binding</keyword>
<dbReference type="EC" id="2.7.1.156" evidence="14"/>
<dbReference type="Pfam" id="PF02283">
    <property type="entry name" value="CobU"/>
    <property type="match status" value="1"/>
</dbReference>
<reference evidence="17" key="1">
    <citation type="submission" date="2016-04" db="EMBL/GenBank/DDBJ databases">
        <authorList>
            <person name="Evans L.H."/>
            <person name="Alamgir A."/>
            <person name="Owens N."/>
            <person name="Weber N.D."/>
            <person name="Virtaneva K."/>
            <person name="Barbian K."/>
            <person name="Babar A."/>
            <person name="Rosenke K."/>
        </authorList>
    </citation>
    <scope>NUCLEOTIDE SEQUENCE</scope>
    <source>
        <strain evidence="17">86</strain>
    </source>
</reference>
<evidence type="ECO:0000256" key="13">
    <source>
        <dbReference type="ARBA" id="ARBA00023134"/>
    </source>
</evidence>
<evidence type="ECO:0000256" key="10">
    <source>
        <dbReference type="ARBA" id="ARBA00022741"/>
    </source>
</evidence>
<evidence type="ECO:0000256" key="1">
    <source>
        <dbReference type="ARBA" id="ARBA00000312"/>
    </source>
</evidence>
<dbReference type="EMBL" id="FLUO01000001">
    <property type="protein sequence ID" value="SBW08260.1"/>
    <property type="molecule type" value="Genomic_DNA"/>
</dbReference>
<dbReference type="NCBIfam" id="NF004469">
    <property type="entry name" value="PRK05800.1"/>
    <property type="match status" value="1"/>
</dbReference>
<name>A0A212K991_9PROT</name>
<evidence type="ECO:0000256" key="4">
    <source>
        <dbReference type="ARBA" id="ARBA00003889"/>
    </source>
</evidence>
<evidence type="ECO:0000256" key="14">
    <source>
        <dbReference type="PIRNR" id="PIRNR006135"/>
    </source>
</evidence>
<evidence type="ECO:0000256" key="15">
    <source>
        <dbReference type="PIRSR" id="PIRSR006135-1"/>
    </source>
</evidence>
<keyword evidence="17" id="KW-0548">Nucleotidyltransferase</keyword>
<evidence type="ECO:0000256" key="11">
    <source>
        <dbReference type="ARBA" id="ARBA00022777"/>
    </source>
</evidence>
<comment type="pathway">
    <text evidence="5 14">Cofactor biosynthesis; adenosylcobalamin biosynthesis; adenosylcobalamin from cob(II)yrinate a,c-diamide: step 6/7.</text>
</comment>
<comment type="pathway">
    <text evidence="6 14">Cofactor biosynthesis; adenosylcobalamin biosynthesis; adenosylcobalamin from cob(II)yrinate a,c-diamide: step 5/7.</text>
</comment>
<feature type="binding site" evidence="16">
    <location>
        <position position="93"/>
    </location>
    <ligand>
        <name>GTP</name>
        <dbReference type="ChEBI" id="CHEBI:37565"/>
    </ligand>
</feature>
<evidence type="ECO:0000256" key="7">
    <source>
        <dbReference type="ARBA" id="ARBA00007490"/>
    </source>
</evidence>
<feature type="binding site" evidence="16">
    <location>
        <begin position="44"/>
        <end position="46"/>
    </location>
    <ligand>
        <name>GTP</name>
        <dbReference type="ChEBI" id="CHEBI:37565"/>
    </ligand>
</feature>
<feature type="binding site" evidence="16">
    <location>
        <position position="72"/>
    </location>
    <ligand>
        <name>GTP</name>
        <dbReference type="ChEBI" id="CHEBI:37565"/>
    </ligand>
</feature>
<evidence type="ECO:0000256" key="3">
    <source>
        <dbReference type="ARBA" id="ARBA00001522"/>
    </source>
</evidence>
<evidence type="ECO:0000256" key="8">
    <source>
        <dbReference type="ARBA" id="ARBA00022573"/>
    </source>
</evidence>
<dbReference type="GO" id="GO:0008820">
    <property type="term" value="F:cobinamide phosphate guanylyltransferase activity"/>
    <property type="evidence" value="ECO:0007669"/>
    <property type="project" value="UniProtKB-UniRule"/>
</dbReference>
<dbReference type="InterPro" id="IPR027417">
    <property type="entry name" value="P-loop_NTPase"/>
</dbReference>
<evidence type="ECO:0000256" key="16">
    <source>
        <dbReference type="PIRSR" id="PIRSR006135-2"/>
    </source>
</evidence>
<comment type="similarity">
    <text evidence="7 14">Belongs to the CobU/CobP family.</text>
</comment>
<keyword evidence="9 14" id="KW-0808">Transferase</keyword>
<comment type="catalytic activity">
    <reaction evidence="2 14">
        <text>adenosylcob(III)inamide phosphate + GTP + H(+) = adenosylcob(III)inamide-GDP + diphosphate</text>
        <dbReference type="Rhea" id="RHEA:22712"/>
        <dbReference type="ChEBI" id="CHEBI:15378"/>
        <dbReference type="ChEBI" id="CHEBI:33019"/>
        <dbReference type="ChEBI" id="CHEBI:37565"/>
        <dbReference type="ChEBI" id="CHEBI:58502"/>
        <dbReference type="ChEBI" id="CHEBI:60487"/>
        <dbReference type="EC" id="2.7.7.62"/>
    </reaction>
</comment>
<dbReference type="GO" id="GO:0009236">
    <property type="term" value="P:cobalamin biosynthetic process"/>
    <property type="evidence" value="ECO:0007669"/>
    <property type="project" value="UniProtKB-UniRule"/>
</dbReference>
<keyword evidence="11 14" id="KW-0418">Kinase</keyword>
<dbReference type="GO" id="GO:0005524">
    <property type="term" value="F:ATP binding"/>
    <property type="evidence" value="ECO:0007669"/>
    <property type="project" value="UniProtKB-UniRule"/>
</dbReference>
<keyword evidence="8 14" id="KW-0169">Cobalamin biosynthesis</keyword>
<dbReference type="PANTHER" id="PTHR34848:SF1">
    <property type="entry name" value="BIFUNCTIONAL ADENOSYLCOBALAMIN BIOSYNTHESIS PROTEIN COBU"/>
    <property type="match status" value="1"/>
</dbReference>
<evidence type="ECO:0000313" key="17">
    <source>
        <dbReference type="EMBL" id="SBW08260.1"/>
    </source>
</evidence>
<evidence type="ECO:0000256" key="9">
    <source>
        <dbReference type="ARBA" id="ARBA00022679"/>
    </source>
</evidence>
<dbReference type="Gene3D" id="3.40.50.300">
    <property type="entry name" value="P-loop containing nucleotide triphosphate hydrolases"/>
    <property type="match status" value="1"/>
</dbReference>
<dbReference type="GO" id="GO:0043752">
    <property type="term" value="F:adenosylcobinamide kinase activity"/>
    <property type="evidence" value="ECO:0007669"/>
    <property type="project" value="UniProtKB-EC"/>
</dbReference>
<dbReference type="GO" id="GO:0005525">
    <property type="term" value="F:GTP binding"/>
    <property type="evidence" value="ECO:0007669"/>
    <property type="project" value="UniProtKB-UniRule"/>
</dbReference>
<protein>
    <recommendedName>
        <fullName evidence="14">Bifunctional adenosylcobalamin biosynthesis protein</fullName>
        <ecNumber evidence="14">2.7.1.156</ecNumber>
        <ecNumber evidence="14">2.7.7.62</ecNumber>
    </recommendedName>
</protein>
<dbReference type="SUPFAM" id="SSF52540">
    <property type="entry name" value="P-loop containing nucleoside triphosphate hydrolases"/>
    <property type="match status" value="1"/>
</dbReference>
<comment type="catalytic activity">
    <reaction evidence="1 14">
        <text>adenosylcob(III)inamide + ATP = adenosylcob(III)inamide phosphate + ADP + H(+)</text>
        <dbReference type="Rhea" id="RHEA:15769"/>
        <dbReference type="ChEBI" id="CHEBI:2480"/>
        <dbReference type="ChEBI" id="CHEBI:15378"/>
        <dbReference type="ChEBI" id="CHEBI:30616"/>
        <dbReference type="ChEBI" id="CHEBI:58502"/>
        <dbReference type="ChEBI" id="CHEBI:456216"/>
        <dbReference type="EC" id="2.7.1.156"/>
    </reaction>
</comment>
<sequence>MFESRPLPPLSLILGGARSGKSSLAEAWVAAEAERTGVRALYLATGRAWDDEMRARIDIHQSRRGDLWETVEEPLAVAELLPTLPPGRPILLDCLTLWLTNQMLEDRDPAAVSETLVAALARAPGPVVCVSNEVGLGLVPETPLGRAFRDEQGRLNQRVAAAAQRVVFTAAGLPLVLKGEA</sequence>
<organism evidence="17">
    <name type="scientific">uncultured Alphaproteobacteria bacterium</name>
    <dbReference type="NCBI Taxonomy" id="91750"/>
    <lineage>
        <taxon>Bacteria</taxon>
        <taxon>Pseudomonadati</taxon>
        <taxon>Pseudomonadota</taxon>
        <taxon>Alphaproteobacteria</taxon>
        <taxon>environmental samples</taxon>
    </lineage>
</organism>
<feature type="active site" description="GMP-histidine intermediate" evidence="15">
    <location>
        <position position="60"/>
    </location>
</feature>
<keyword evidence="12 14" id="KW-0067">ATP-binding</keyword>
<accession>A0A212K991</accession>
<evidence type="ECO:0000256" key="5">
    <source>
        <dbReference type="ARBA" id="ARBA00004692"/>
    </source>
</evidence>
<proteinExistence type="inferred from homology"/>
<dbReference type="PIRSF" id="PIRSF006135">
    <property type="entry name" value="CobU"/>
    <property type="match status" value="1"/>
</dbReference>
<dbReference type="EC" id="2.7.7.62" evidence="14"/>
<dbReference type="UniPathway" id="UPA00148">
    <property type="reaction ID" value="UER00236"/>
</dbReference>
<dbReference type="AlphaFoldDB" id="A0A212K991"/>
<dbReference type="PANTHER" id="PTHR34848">
    <property type="match status" value="1"/>
</dbReference>
<comment type="catalytic activity">
    <reaction evidence="3">
        <text>adenosylcob(III)inamide + GTP = adenosylcob(III)inamide phosphate + GDP + H(+)</text>
        <dbReference type="Rhea" id="RHEA:15765"/>
        <dbReference type="ChEBI" id="CHEBI:2480"/>
        <dbReference type="ChEBI" id="CHEBI:15378"/>
        <dbReference type="ChEBI" id="CHEBI:37565"/>
        <dbReference type="ChEBI" id="CHEBI:58189"/>
        <dbReference type="ChEBI" id="CHEBI:58502"/>
        <dbReference type="EC" id="2.7.1.156"/>
    </reaction>
</comment>
<evidence type="ECO:0000256" key="6">
    <source>
        <dbReference type="ARBA" id="ARBA00005159"/>
    </source>
</evidence>
<dbReference type="CDD" id="cd00544">
    <property type="entry name" value="CobU"/>
    <property type="match status" value="1"/>
</dbReference>
<gene>
    <name evidence="17" type="primary">cobU</name>
    <name evidence="17" type="ORF">KL86APRO_12364</name>
</gene>
<evidence type="ECO:0000256" key="12">
    <source>
        <dbReference type="ARBA" id="ARBA00022840"/>
    </source>
</evidence>
<feature type="binding site" evidence="16">
    <location>
        <begin position="15"/>
        <end position="22"/>
    </location>
    <ligand>
        <name>GTP</name>
        <dbReference type="ChEBI" id="CHEBI:37565"/>
    </ligand>
</feature>
<evidence type="ECO:0000256" key="2">
    <source>
        <dbReference type="ARBA" id="ARBA00000711"/>
    </source>
</evidence>